<evidence type="ECO:0000313" key="1">
    <source>
        <dbReference type="EMBL" id="OFJ55313.1"/>
    </source>
</evidence>
<keyword evidence="2" id="KW-1185">Reference proteome</keyword>
<dbReference type="InterPro" id="IPR024384">
    <property type="entry name" value="DUF2742"/>
</dbReference>
<dbReference type="Pfam" id="PF10888">
    <property type="entry name" value="DUF2742"/>
    <property type="match status" value="1"/>
</dbReference>
<dbReference type="OrthoDB" id="4374214at2"/>
<dbReference type="EMBL" id="MCHX01000004">
    <property type="protein sequence ID" value="OFJ55313.1"/>
    <property type="molecule type" value="Genomic_DNA"/>
</dbReference>
<reference evidence="1 2" key="1">
    <citation type="submission" date="2016-09" db="EMBL/GenBank/DDBJ databases">
        <title>genome sequence of Mycobacterium sp. 739 SCH.</title>
        <authorList>
            <person name="Greninger A.L."/>
            <person name="Qin X."/>
            <person name="Jerome K."/>
            <person name="Vora S."/>
            <person name="Quinn K."/>
        </authorList>
    </citation>
    <scope>NUCLEOTIDE SEQUENCE [LARGE SCALE GENOMIC DNA]</scope>
    <source>
        <strain evidence="1 2">SCH</strain>
    </source>
</reference>
<organism evidence="1 2">
    <name type="scientific">Mycolicibacterium grossiae</name>
    <dbReference type="NCBI Taxonomy" id="1552759"/>
    <lineage>
        <taxon>Bacteria</taxon>
        <taxon>Bacillati</taxon>
        <taxon>Actinomycetota</taxon>
        <taxon>Actinomycetes</taxon>
        <taxon>Mycobacteriales</taxon>
        <taxon>Mycobacteriaceae</taxon>
        <taxon>Mycolicibacterium</taxon>
    </lineage>
</organism>
<dbReference type="AlphaFoldDB" id="A0A1E8Q9L5"/>
<protein>
    <recommendedName>
        <fullName evidence="3">DUF2742 domain-containing protein</fullName>
    </recommendedName>
</protein>
<accession>A0A1E8Q9L5</accession>
<sequence length="102" mass="11179">MTAPGSQQVAWLEVHDFVLAKVADVPCWPAAGTVEWCQLRADDPRKIAAVLEAGVHWSLRVDTEQEARAHASRDISTAADWSAIARRTLQGRGTAYIPRKTA</sequence>
<proteinExistence type="predicted"/>
<dbReference type="RefSeq" id="WP_070351545.1">
    <property type="nucleotide sequence ID" value="NZ_CP043474.1"/>
</dbReference>
<comment type="caution">
    <text evidence="1">The sequence shown here is derived from an EMBL/GenBank/DDBJ whole genome shotgun (WGS) entry which is preliminary data.</text>
</comment>
<evidence type="ECO:0000313" key="2">
    <source>
        <dbReference type="Proteomes" id="UP000178953"/>
    </source>
</evidence>
<name>A0A1E8Q9L5_9MYCO</name>
<gene>
    <name evidence="1" type="ORF">BEL07_02565</name>
</gene>
<dbReference type="Proteomes" id="UP000178953">
    <property type="component" value="Unassembled WGS sequence"/>
</dbReference>
<evidence type="ECO:0008006" key="3">
    <source>
        <dbReference type="Google" id="ProtNLM"/>
    </source>
</evidence>